<evidence type="ECO:0000313" key="2">
    <source>
        <dbReference type="Proteomes" id="UP000007721"/>
    </source>
</evidence>
<reference evidence="1 2" key="1">
    <citation type="submission" date="2009-01" db="EMBL/GenBank/DDBJ databases">
        <title>Complete sequence of Geobacter sp. FRC-32.</title>
        <authorList>
            <consortium name="US DOE Joint Genome Institute"/>
            <person name="Lucas S."/>
            <person name="Copeland A."/>
            <person name="Lapidus A."/>
            <person name="Glavina del Rio T."/>
            <person name="Dalin E."/>
            <person name="Tice H."/>
            <person name="Bruce D."/>
            <person name="Goodwin L."/>
            <person name="Pitluck S."/>
            <person name="Saunders E."/>
            <person name="Brettin T."/>
            <person name="Detter J.C."/>
            <person name="Han C."/>
            <person name="Larimer F."/>
            <person name="Land M."/>
            <person name="Hauser L."/>
            <person name="Kyrpides N."/>
            <person name="Ovchinnikova G."/>
            <person name="Kostka J."/>
            <person name="Richardson P."/>
        </authorList>
    </citation>
    <scope>NUCLEOTIDE SEQUENCE [LARGE SCALE GENOMIC DNA]</scope>
    <source>
        <strain evidence="2">DSM 22248 / JCM 15807 / FRC-32</strain>
    </source>
</reference>
<dbReference type="Pfam" id="PF10052">
    <property type="entry name" value="DUF2288"/>
    <property type="match status" value="1"/>
</dbReference>
<dbReference type="KEGG" id="geo:Geob_1188"/>
<evidence type="ECO:0008006" key="3">
    <source>
        <dbReference type="Google" id="ProtNLM"/>
    </source>
</evidence>
<name>B9M3D8_GEODF</name>
<dbReference type="OrthoDB" id="428307at2"/>
<dbReference type="AlphaFoldDB" id="B9M3D8"/>
<gene>
    <name evidence="1" type="ordered locus">Geob_1188</name>
</gene>
<dbReference type="eggNOG" id="COG5626">
    <property type="taxonomic scope" value="Bacteria"/>
</dbReference>
<dbReference type="InterPro" id="IPR018741">
    <property type="entry name" value="DUF2288"/>
</dbReference>
<organism evidence="1 2">
    <name type="scientific">Geotalea daltonii (strain DSM 22248 / JCM 15807 / FRC-32)</name>
    <name type="common">Geobacter daltonii</name>
    <dbReference type="NCBI Taxonomy" id="316067"/>
    <lineage>
        <taxon>Bacteria</taxon>
        <taxon>Pseudomonadati</taxon>
        <taxon>Thermodesulfobacteriota</taxon>
        <taxon>Desulfuromonadia</taxon>
        <taxon>Geobacterales</taxon>
        <taxon>Geobacteraceae</taxon>
        <taxon>Geotalea</taxon>
    </lineage>
</organism>
<dbReference type="HOGENOM" id="CLU_137225_1_0_7"/>
<keyword evidence="2" id="KW-1185">Reference proteome</keyword>
<sequence length="100" mass="11146">MKPGKEELALAIDVAEWGWLRVHLERDGLILISSDMDLAEAGWRIATDDTPVISGWIESGTVGKPSLAQIAKWDEDKGKQFQMLIVSPYILIQDKALNIQ</sequence>
<dbReference type="STRING" id="316067.Geob_1188"/>
<dbReference type="EMBL" id="CP001390">
    <property type="protein sequence ID" value="ACM19548.1"/>
    <property type="molecule type" value="Genomic_DNA"/>
</dbReference>
<dbReference type="RefSeq" id="WP_012646277.1">
    <property type="nucleotide sequence ID" value="NC_011979.1"/>
</dbReference>
<accession>B9M3D8</accession>
<proteinExistence type="predicted"/>
<evidence type="ECO:0000313" key="1">
    <source>
        <dbReference type="EMBL" id="ACM19548.1"/>
    </source>
</evidence>
<dbReference type="Proteomes" id="UP000007721">
    <property type="component" value="Chromosome"/>
</dbReference>
<protein>
    <recommendedName>
        <fullName evidence="3">DUF2288 domain-containing protein</fullName>
    </recommendedName>
</protein>